<reference evidence="2 3" key="1">
    <citation type="submission" date="2018-09" db="EMBL/GenBank/DDBJ databases">
        <title>Novel species of Cryobacterium.</title>
        <authorList>
            <person name="Liu Q."/>
            <person name="Xin Y.-H."/>
        </authorList>
    </citation>
    <scope>NUCLEOTIDE SEQUENCE [LARGE SCALE GENOMIC DNA]</scope>
    <source>
        <strain evidence="2 3">Hh39</strain>
    </source>
</reference>
<dbReference type="Gene3D" id="1.10.10.10">
    <property type="entry name" value="Winged helix-like DNA-binding domain superfamily/Winged helix DNA-binding domain"/>
    <property type="match status" value="1"/>
</dbReference>
<dbReference type="OrthoDB" id="3399802at2"/>
<accession>A0A3A5MIZ1</accession>
<dbReference type="EMBL" id="QZVS01000064">
    <property type="protein sequence ID" value="RJT90130.1"/>
    <property type="molecule type" value="Genomic_DNA"/>
</dbReference>
<evidence type="ECO:0000313" key="3">
    <source>
        <dbReference type="Proteomes" id="UP000272015"/>
    </source>
</evidence>
<gene>
    <name evidence="2" type="ORF">D6T64_04865</name>
</gene>
<proteinExistence type="predicted"/>
<name>A0A3A5MIZ1_9MICO</name>
<dbReference type="InterPro" id="IPR011991">
    <property type="entry name" value="ArsR-like_HTH"/>
</dbReference>
<protein>
    <recommendedName>
        <fullName evidence="4">ArsR family transcriptional regulator</fullName>
    </recommendedName>
</protein>
<evidence type="ECO:0000313" key="2">
    <source>
        <dbReference type="EMBL" id="RJT90130.1"/>
    </source>
</evidence>
<organism evidence="2 3">
    <name type="scientific">Cryobacterium melibiosiphilum</name>
    <dbReference type="NCBI Taxonomy" id="995039"/>
    <lineage>
        <taxon>Bacteria</taxon>
        <taxon>Bacillati</taxon>
        <taxon>Actinomycetota</taxon>
        <taxon>Actinomycetes</taxon>
        <taxon>Micrococcales</taxon>
        <taxon>Microbacteriaceae</taxon>
        <taxon>Cryobacterium</taxon>
    </lineage>
</organism>
<evidence type="ECO:0000256" key="1">
    <source>
        <dbReference type="SAM" id="MobiDB-lite"/>
    </source>
</evidence>
<dbReference type="InterPro" id="IPR036388">
    <property type="entry name" value="WH-like_DNA-bd_sf"/>
</dbReference>
<dbReference type="RefSeq" id="WP_119972495.1">
    <property type="nucleotide sequence ID" value="NZ_JBHSQA010000001.1"/>
</dbReference>
<dbReference type="CDD" id="cd00090">
    <property type="entry name" value="HTH_ARSR"/>
    <property type="match status" value="1"/>
</dbReference>
<evidence type="ECO:0008006" key="4">
    <source>
        <dbReference type="Google" id="ProtNLM"/>
    </source>
</evidence>
<dbReference type="SUPFAM" id="SSF46785">
    <property type="entry name" value="Winged helix' DNA-binding domain"/>
    <property type="match status" value="1"/>
</dbReference>
<dbReference type="AlphaFoldDB" id="A0A3A5MIZ1"/>
<comment type="caution">
    <text evidence="2">The sequence shown here is derived from an EMBL/GenBank/DDBJ whole genome shotgun (WGS) entry which is preliminary data.</text>
</comment>
<keyword evidence="3" id="KW-1185">Reference proteome</keyword>
<sequence>MTVEQLKSEGWHAALASSTRRRVLELLVTSGKALDAVAVAEAISLHVTTARFHLEQLEAVGLVQRAVLRVPGQRGRPRVLFSIPEARPGGVAGAATGTPQVDMQEQLSRALISVLGEDADGGRSRAIRAGENWSTALPERVRAESGAGMVERGEPRPPTPEPSSTEQTAPAGVGAVRRTRTAGAGPYLTVLGDLGFAPELQGERVVALHECPFRAEARANPGVVCSVHLGLMRGVARSLGQNEDEVALHPFVTPTLCLVDLPETGGAASAIK</sequence>
<feature type="region of interest" description="Disordered" evidence="1">
    <location>
        <begin position="142"/>
        <end position="176"/>
    </location>
</feature>
<dbReference type="Pfam" id="PF12840">
    <property type="entry name" value="HTH_20"/>
    <property type="match status" value="1"/>
</dbReference>
<dbReference type="Proteomes" id="UP000272015">
    <property type="component" value="Unassembled WGS sequence"/>
</dbReference>
<dbReference type="InterPro" id="IPR036390">
    <property type="entry name" value="WH_DNA-bd_sf"/>
</dbReference>